<dbReference type="PANTHER" id="PTHR43861">
    <property type="entry name" value="TRANS-ACONITATE 2-METHYLTRANSFERASE-RELATED"/>
    <property type="match status" value="1"/>
</dbReference>
<evidence type="ECO:0000313" key="2">
    <source>
        <dbReference type="Proteomes" id="UP000233491"/>
    </source>
</evidence>
<dbReference type="GO" id="GO:0032259">
    <property type="term" value="P:methylation"/>
    <property type="evidence" value="ECO:0007669"/>
    <property type="project" value="UniProtKB-KW"/>
</dbReference>
<dbReference type="Proteomes" id="UP000233491">
    <property type="component" value="Unassembled WGS sequence"/>
</dbReference>
<dbReference type="GO" id="GO:0008168">
    <property type="term" value="F:methyltransferase activity"/>
    <property type="evidence" value="ECO:0007669"/>
    <property type="project" value="UniProtKB-KW"/>
</dbReference>
<keyword evidence="1" id="KW-0808">Transferase</keyword>
<dbReference type="InterPro" id="IPR029063">
    <property type="entry name" value="SAM-dependent_MTases_sf"/>
</dbReference>
<keyword evidence="1" id="KW-0489">Methyltransferase</keyword>
<dbReference type="Gene3D" id="1.25.40.10">
    <property type="entry name" value="Tetratricopeptide repeat domain"/>
    <property type="match status" value="1"/>
</dbReference>
<evidence type="ECO:0000313" key="1">
    <source>
        <dbReference type="EMBL" id="PKR89375.1"/>
    </source>
</evidence>
<protein>
    <submittedName>
        <fullName evidence="1">SAM-dependent methyltransferase</fullName>
    </submittedName>
</protein>
<dbReference type="Gene3D" id="3.40.50.150">
    <property type="entry name" value="Vaccinia Virus protein VP39"/>
    <property type="match status" value="1"/>
</dbReference>
<name>A0A2N3LXS0_9HYPH</name>
<dbReference type="CDD" id="cd02440">
    <property type="entry name" value="AdoMet_MTases"/>
    <property type="match status" value="1"/>
</dbReference>
<dbReference type="InterPro" id="IPR011990">
    <property type="entry name" value="TPR-like_helical_dom_sf"/>
</dbReference>
<dbReference type="Pfam" id="PF13489">
    <property type="entry name" value="Methyltransf_23"/>
    <property type="match status" value="1"/>
</dbReference>
<dbReference type="Pfam" id="PF14559">
    <property type="entry name" value="TPR_19"/>
    <property type="match status" value="1"/>
</dbReference>
<dbReference type="AlphaFoldDB" id="A0A2N3LXS0"/>
<reference evidence="1 2" key="1">
    <citation type="submission" date="2017-12" db="EMBL/GenBank/DDBJ databases">
        <title>Anaerobic carbon monoxide metabolism by Pleomorphomonas carboxyditropha sp. nov., a new mesophilic hydrogenogenic carboxidotroph.</title>
        <authorList>
            <person name="Esquivel-Elizondo S."/>
            <person name="Krajmalnik-Brown R."/>
        </authorList>
    </citation>
    <scope>NUCLEOTIDE SEQUENCE [LARGE SCALE GENOMIC DNA]</scope>
    <source>
        <strain evidence="1 2">R5-392</strain>
    </source>
</reference>
<dbReference type="SUPFAM" id="SSF48452">
    <property type="entry name" value="TPR-like"/>
    <property type="match status" value="1"/>
</dbReference>
<proteinExistence type="predicted"/>
<comment type="caution">
    <text evidence="1">The sequence shown here is derived from an EMBL/GenBank/DDBJ whole genome shotgun (WGS) entry which is preliminary data.</text>
</comment>
<sequence length="324" mass="34880">MHLDDGGLWRDDAAPFPPSVIILHAVSSGDLLADRRYEYARAYLDAGDHAAAADLFLQALERTPGWLPALVGAADALAADGRREEAEPLLREAAERDHDGLFGISLKLAALGLAEVPDAPPAAYVRGLFDDYADRFETALVEDLGYRAPWLIADLIDRVRPGASFARGLDLGCGTGLMAEVLKGRIEHVSGCDLSPEMIGRAEAGRRYQRLVVADAATFLAAADDGYDLVTAADVLVYVGALDTLFPAVADRLAPDGLFSFTVEEADSDGLVLRDSLRYAHGESYVRRVLAEAGLAVVELERDTLRFDRGEPIRGLIVVARHEG</sequence>
<dbReference type="EMBL" id="PJNW01000005">
    <property type="protein sequence ID" value="PKR89375.1"/>
    <property type="molecule type" value="Genomic_DNA"/>
</dbReference>
<accession>A0A2N3LXS0</accession>
<dbReference type="PANTHER" id="PTHR43861:SF1">
    <property type="entry name" value="TRANS-ACONITATE 2-METHYLTRANSFERASE"/>
    <property type="match status" value="1"/>
</dbReference>
<keyword evidence="2" id="KW-1185">Reference proteome</keyword>
<gene>
    <name evidence="1" type="ORF">CXZ10_08270</name>
</gene>
<organism evidence="1 2">
    <name type="scientific">Pleomorphomonas diazotrophica</name>
    <dbReference type="NCBI Taxonomy" id="1166257"/>
    <lineage>
        <taxon>Bacteria</taxon>
        <taxon>Pseudomonadati</taxon>
        <taxon>Pseudomonadota</taxon>
        <taxon>Alphaproteobacteria</taxon>
        <taxon>Hyphomicrobiales</taxon>
        <taxon>Pleomorphomonadaceae</taxon>
        <taxon>Pleomorphomonas</taxon>
    </lineage>
</organism>
<dbReference type="SUPFAM" id="SSF53335">
    <property type="entry name" value="S-adenosyl-L-methionine-dependent methyltransferases"/>
    <property type="match status" value="1"/>
</dbReference>